<keyword evidence="2" id="KW-1185">Reference proteome</keyword>
<protein>
    <submittedName>
        <fullName evidence="1">Uncharacterized protein</fullName>
    </submittedName>
</protein>
<gene>
    <name evidence="1" type="ORF">JCM19235_5275</name>
</gene>
<dbReference type="EMBL" id="BBMR01000001">
    <property type="protein sequence ID" value="GAL16726.1"/>
    <property type="molecule type" value="Genomic_DNA"/>
</dbReference>
<evidence type="ECO:0000313" key="2">
    <source>
        <dbReference type="Proteomes" id="UP000029228"/>
    </source>
</evidence>
<evidence type="ECO:0000313" key="1">
    <source>
        <dbReference type="EMBL" id="GAL16726.1"/>
    </source>
</evidence>
<reference evidence="1 2" key="1">
    <citation type="submission" date="2014-09" db="EMBL/GenBank/DDBJ databases">
        <title>Vibrio maritimus JCM 19235. (C45) whole genome shotgun sequence.</title>
        <authorList>
            <person name="Sawabe T."/>
            <person name="Meirelles P."/>
            <person name="Nakanishi M."/>
            <person name="Sayaka M."/>
            <person name="Hattori M."/>
            <person name="Ohkuma M."/>
        </authorList>
    </citation>
    <scope>NUCLEOTIDE SEQUENCE [LARGE SCALE GENOMIC DNA]</scope>
    <source>
        <strain evidence="2">JCM19235</strain>
    </source>
</reference>
<name>A0A090RN85_9VIBR</name>
<dbReference type="AlphaFoldDB" id="A0A090RN85"/>
<organism evidence="1 2">
    <name type="scientific">Vibrio maritimus</name>
    <dbReference type="NCBI Taxonomy" id="990268"/>
    <lineage>
        <taxon>Bacteria</taxon>
        <taxon>Pseudomonadati</taxon>
        <taxon>Pseudomonadota</taxon>
        <taxon>Gammaproteobacteria</taxon>
        <taxon>Vibrionales</taxon>
        <taxon>Vibrionaceae</taxon>
        <taxon>Vibrio</taxon>
    </lineage>
</organism>
<comment type="caution">
    <text evidence="1">The sequence shown here is derived from an EMBL/GenBank/DDBJ whole genome shotgun (WGS) entry which is preliminary data.</text>
</comment>
<reference evidence="1 2" key="2">
    <citation type="submission" date="2014-09" db="EMBL/GenBank/DDBJ databases">
        <authorList>
            <consortium name="NBRP consortium"/>
            <person name="Sawabe T."/>
            <person name="Meirelles P."/>
            <person name="Nakanishi M."/>
            <person name="Sayaka M."/>
            <person name="Hattori M."/>
            <person name="Ohkuma M."/>
        </authorList>
    </citation>
    <scope>NUCLEOTIDE SEQUENCE [LARGE SCALE GENOMIC DNA]</scope>
    <source>
        <strain evidence="2">JCM19235</strain>
    </source>
</reference>
<proteinExistence type="predicted"/>
<accession>A0A090RN85</accession>
<sequence length="40" mass="4513">MLQFRLFIVTITLGQEGGGYNGQEVAPYRSKGHKITECNR</sequence>
<dbReference type="Proteomes" id="UP000029228">
    <property type="component" value="Unassembled WGS sequence"/>
</dbReference>